<dbReference type="OrthoDB" id="286090at2"/>
<organism evidence="1 2">
    <name type="scientific">Vibrio fortis</name>
    <dbReference type="NCBI Taxonomy" id="212667"/>
    <lineage>
        <taxon>Bacteria</taxon>
        <taxon>Pseudomonadati</taxon>
        <taxon>Pseudomonadota</taxon>
        <taxon>Gammaproteobacteria</taxon>
        <taxon>Vibrionales</taxon>
        <taxon>Vibrionaceae</taxon>
        <taxon>Vibrio</taxon>
    </lineage>
</organism>
<dbReference type="EMBL" id="JFFR01000027">
    <property type="protein sequence ID" value="KDN26937.1"/>
    <property type="molecule type" value="Genomic_DNA"/>
</dbReference>
<reference evidence="1 2" key="1">
    <citation type="submission" date="2014-02" db="EMBL/GenBank/DDBJ databases">
        <title>Vibrio fortis Dalian14 Genome Sequencing.</title>
        <authorList>
            <person name="Wang Y."/>
            <person name="Song L."/>
            <person name="Liu G."/>
            <person name="Ding J."/>
        </authorList>
    </citation>
    <scope>NUCLEOTIDE SEQUENCE [LARGE SCALE GENOMIC DNA]</scope>
    <source>
        <strain evidence="1 2">Dalian14</strain>
    </source>
</reference>
<dbReference type="Proteomes" id="UP000027219">
    <property type="component" value="Unassembled WGS sequence"/>
</dbReference>
<evidence type="ECO:0000313" key="1">
    <source>
        <dbReference type="EMBL" id="KDN26937.1"/>
    </source>
</evidence>
<comment type="caution">
    <text evidence="1">The sequence shown here is derived from an EMBL/GenBank/DDBJ whole genome shotgun (WGS) entry which is preliminary data.</text>
</comment>
<dbReference type="STRING" id="212667.VFDL14_18540"/>
<proteinExistence type="predicted"/>
<evidence type="ECO:0000313" key="2">
    <source>
        <dbReference type="Proteomes" id="UP000027219"/>
    </source>
</evidence>
<dbReference type="RefSeq" id="WP_032552280.1">
    <property type="nucleotide sequence ID" value="NZ_JFFR01000027.1"/>
</dbReference>
<gene>
    <name evidence="1" type="ORF">VFDL14_18540</name>
</gene>
<dbReference type="AlphaFoldDB" id="A0A066UM21"/>
<accession>A0A066UM21</accession>
<protein>
    <submittedName>
        <fullName evidence="1">Uncharacterized protein</fullName>
    </submittedName>
</protein>
<keyword evidence="2" id="KW-1185">Reference proteome</keyword>
<name>A0A066UM21_9VIBR</name>
<sequence length="256" mass="30557">MLNFRITKYDPKNRNSDGQYKVDEWTCPSEVGKKFNGIEFKASEYFEVEEKYINAVIECLQSKHIKHLRVVDLESRFLQDNLSDKSSQWLVSEEFKDIALFEDKKLEIDCLTVVIKMILRGFLWCRLEINEQFSLRFGWDYYMYICCNNLNESTIEKMNKTGLFVELLEPLYDMKRCNFYIQTCRADEDGDSLVEEETILKTMTREKIKKGLGLSDEHTGNHSFDITPQNYAMFKNDFEFNFTEYEYCLYCDKIYI</sequence>